<organism evidence="2 3">
    <name type="scientific">Ditylenchus dipsaci</name>
    <dbReference type="NCBI Taxonomy" id="166011"/>
    <lineage>
        <taxon>Eukaryota</taxon>
        <taxon>Metazoa</taxon>
        <taxon>Ecdysozoa</taxon>
        <taxon>Nematoda</taxon>
        <taxon>Chromadorea</taxon>
        <taxon>Rhabditida</taxon>
        <taxon>Tylenchina</taxon>
        <taxon>Tylenchomorpha</taxon>
        <taxon>Sphaerularioidea</taxon>
        <taxon>Anguinidae</taxon>
        <taxon>Anguininae</taxon>
        <taxon>Ditylenchus</taxon>
    </lineage>
</organism>
<feature type="compositionally biased region" description="Polar residues" evidence="1">
    <location>
        <begin position="1"/>
        <end position="11"/>
    </location>
</feature>
<keyword evidence="2" id="KW-1185">Reference proteome</keyword>
<proteinExistence type="predicted"/>
<dbReference type="AlphaFoldDB" id="A0A915DCB7"/>
<sequence length="279" mass="31535">MLQSAFLQSPHPQWCKGRPSGSNVALHSSSSSFSYPSRANSKRNSSSAFIINYGFASAGYHFRGRVKEVIDIHLRPLPTINFDAVLDVPEDTQTQQHMAVFFIRYSDHRILPIYCHQPIGSQADEFIESLSDKHKDCIKKYLEKEKPDDGEAYLWIREDATMKTTVLSLKALENHFKNSERVRRVKWRHLSSDRISIYRYSLPIISTKFRLRVAHFLSRNYRCCIVLSVVFGHIKSTGNMTVSSTSSLFAVQQQGRGGGHPPPPATFMLKAAAAGASTR</sequence>
<accession>A0A915DCB7</accession>
<dbReference type="Proteomes" id="UP000887574">
    <property type="component" value="Unplaced"/>
</dbReference>
<dbReference type="WBParaSite" id="jg18144">
    <property type="protein sequence ID" value="jg18144"/>
    <property type="gene ID" value="jg18144"/>
</dbReference>
<evidence type="ECO:0000256" key="1">
    <source>
        <dbReference type="SAM" id="MobiDB-lite"/>
    </source>
</evidence>
<evidence type="ECO:0000313" key="3">
    <source>
        <dbReference type="WBParaSite" id="jg18144"/>
    </source>
</evidence>
<evidence type="ECO:0000313" key="2">
    <source>
        <dbReference type="Proteomes" id="UP000887574"/>
    </source>
</evidence>
<reference evidence="3" key="1">
    <citation type="submission" date="2022-11" db="UniProtKB">
        <authorList>
            <consortium name="WormBaseParasite"/>
        </authorList>
    </citation>
    <scope>IDENTIFICATION</scope>
</reference>
<protein>
    <submittedName>
        <fullName evidence="3">Uncharacterized protein</fullName>
    </submittedName>
</protein>
<name>A0A915DCB7_9BILA</name>
<feature type="region of interest" description="Disordered" evidence="1">
    <location>
        <begin position="1"/>
        <end position="20"/>
    </location>
</feature>